<evidence type="ECO:0000256" key="11">
    <source>
        <dbReference type="ARBA" id="ARBA00034535"/>
    </source>
</evidence>
<protein>
    <recommendedName>
        <fullName evidence="11">Peroxisomal membrane protein PEX13</fullName>
    </recommendedName>
    <alternativeName>
        <fullName evidence="10">Peroxin-13</fullName>
    </alternativeName>
</protein>
<dbReference type="GO" id="GO:1990429">
    <property type="term" value="C:peroxisomal importomer complex"/>
    <property type="evidence" value="ECO:0007669"/>
    <property type="project" value="TreeGrafter"/>
</dbReference>
<dbReference type="Proteomes" id="UP000054007">
    <property type="component" value="Unassembled WGS sequence"/>
</dbReference>
<evidence type="ECO:0000256" key="6">
    <source>
        <dbReference type="ARBA" id="ARBA00022989"/>
    </source>
</evidence>
<evidence type="ECO:0000256" key="1">
    <source>
        <dbReference type="ARBA" id="ARBA00006033"/>
    </source>
</evidence>
<keyword evidence="18" id="KW-1185">Reference proteome</keyword>
<evidence type="ECO:0000256" key="7">
    <source>
        <dbReference type="ARBA" id="ARBA00023010"/>
    </source>
</evidence>
<dbReference type="PROSITE" id="PS50002">
    <property type="entry name" value="SH3"/>
    <property type="match status" value="1"/>
</dbReference>
<evidence type="ECO:0000256" key="10">
    <source>
        <dbReference type="ARBA" id="ARBA00029693"/>
    </source>
</evidence>
<keyword evidence="7" id="KW-0811">Translocation</keyword>
<sequence length="383" mass="40048">MGSPPKPWERATAAASTPSLASTPAPAPAAPTATASGAQPSIPERPAAFGAASTTANTLANRYGGYGGAGTYGGVGGIGGYSGYGGMGSTYGGYGMGGMGSYGGGYGMGGMGGMGGYGGYGSGMGMYGAPGMGMYGGPGMGMYGGPGQQPTLAQQLESTTSHTFNLLHSVVQTFGGVAQMLESTFMATHSSFFAMVSVVDQFHQLREVLGGVLGMFGLLRWLRSFLPGYTPPPQGPLAQQQPKLARKPLIMFLLAMVGIPYLLSRLVRNHLANLQQQQQLPPLDPSQLTFARALYPFQASTPAELNLTENEIVAITSKLVNGQEVDPRVEMPGVPEPDWWKGRTRDGREGWFPRKWVEVLVKKDKALADTSSPTQPQHVPAST</sequence>
<evidence type="ECO:0000256" key="15">
    <source>
        <dbReference type="SAM" id="Phobius"/>
    </source>
</evidence>
<dbReference type="EMBL" id="KN880561">
    <property type="protein sequence ID" value="KIY66220.1"/>
    <property type="molecule type" value="Genomic_DNA"/>
</dbReference>
<keyword evidence="5" id="KW-0653">Protein transport</keyword>
<evidence type="ECO:0000256" key="9">
    <source>
        <dbReference type="ARBA" id="ARBA00023140"/>
    </source>
</evidence>
<gene>
    <name evidence="17" type="ORF">CYLTODRAFT_39559</name>
</gene>
<dbReference type="InterPro" id="IPR036028">
    <property type="entry name" value="SH3-like_dom_sf"/>
</dbReference>
<evidence type="ECO:0000256" key="13">
    <source>
        <dbReference type="PROSITE-ProRule" id="PRU00192"/>
    </source>
</evidence>
<dbReference type="Pfam" id="PF04088">
    <property type="entry name" value="Peroxin-13_N"/>
    <property type="match status" value="1"/>
</dbReference>
<comment type="subcellular location">
    <subcellularLocation>
        <location evidence="12">Peroxisome membrane</location>
    </subcellularLocation>
</comment>
<dbReference type="PANTHER" id="PTHR19332:SF1">
    <property type="entry name" value="PEROXISOMAL MEMBRANE PROTEIN PEX13"/>
    <property type="match status" value="1"/>
</dbReference>
<dbReference type="GO" id="GO:0016560">
    <property type="term" value="P:protein import into peroxisome matrix, docking"/>
    <property type="evidence" value="ECO:0007669"/>
    <property type="project" value="InterPro"/>
</dbReference>
<dbReference type="GO" id="GO:0005778">
    <property type="term" value="C:peroxisomal membrane"/>
    <property type="evidence" value="ECO:0007669"/>
    <property type="project" value="UniProtKB-SubCell"/>
</dbReference>
<dbReference type="Gene3D" id="2.30.30.40">
    <property type="entry name" value="SH3 Domains"/>
    <property type="match status" value="1"/>
</dbReference>
<dbReference type="AlphaFoldDB" id="A0A0D7B7M9"/>
<feature type="domain" description="SH3" evidence="16">
    <location>
        <begin position="286"/>
        <end position="362"/>
    </location>
</feature>
<keyword evidence="4 15" id="KW-0812">Transmembrane</keyword>
<name>A0A0D7B7M9_9AGAR</name>
<organism evidence="17 18">
    <name type="scientific">Cylindrobasidium torrendii FP15055 ss-10</name>
    <dbReference type="NCBI Taxonomy" id="1314674"/>
    <lineage>
        <taxon>Eukaryota</taxon>
        <taxon>Fungi</taxon>
        <taxon>Dikarya</taxon>
        <taxon>Basidiomycota</taxon>
        <taxon>Agaricomycotina</taxon>
        <taxon>Agaricomycetes</taxon>
        <taxon>Agaricomycetidae</taxon>
        <taxon>Agaricales</taxon>
        <taxon>Marasmiineae</taxon>
        <taxon>Physalacriaceae</taxon>
        <taxon>Cylindrobasidium</taxon>
    </lineage>
</organism>
<keyword evidence="6 15" id="KW-1133">Transmembrane helix</keyword>
<comment type="similarity">
    <text evidence="1">Belongs to the peroxin-13 family.</text>
</comment>
<evidence type="ECO:0000313" key="18">
    <source>
        <dbReference type="Proteomes" id="UP000054007"/>
    </source>
</evidence>
<dbReference type="Pfam" id="PF07653">
    <property type="entry name" value="SH3_2"/>
    <property type="match status" value="1"/>
</dbReference>
<evidence type="ECO:0000256" key="4">
    <source>
        <dbReference type="ARBA" id="ARBA00022692"/>
    </source>
</evidence>
<dbReference type="SUPFAM" id="SSF50044">
    <property type="entry name" value="SH3-domain"/>
    <property type="match status" value="1"/>
</dbReference>
<dbReference type="InterPro" id="IPR001452">
    <property type="entry name" value="SH3_domain"/>
</dbReference>
<keyword evidence="2 13" id="KW-0728">SH3 domain</keyword>
<dbReference type="OrthoDB" id="10037838at2759"/>
<dbReference type="SMART" id="SM00326">
    <property type="entry name" value="SH3"/>
    <property type="match status" value="1"/>
</dbReference>
<keyword evidence="9" id="KW-0576">Peroxisome</keyword>
<evidence type="ECO:0000256" key="8">
    <source>
        <dbReference type="ARBA" id="ARBA00023136"/>
    </source>
</evidence>
<evidence type="ECO:0000313" key="17">
    <source>
        <dbReference type="EMBL" id="KIY66220.1"/>
    </source>
</evidence>
<keyword evidence="3" id="KW-0813">Transport</keyword>
<dbReference type="InterPro" id="IPR007223">
    <property type="entry name" value="Peroxin-13_N"/>
</dbReference>
<evidence type="ECO:0000256" key="5">
    <source>
        <dbReference type="ARBA" id="ARBA00022927"/>
    </source>
</evidence>
<feature type="region of interest" description="Disordered" evidence="14">
    <location>
        <begin position="1"/>
        <end position="45"/>
    </location>
</feature>
<accession>A0A0D7B7M9</accession>
<evidence type="ECO:0000256" key="14">
    <source>
        <dbReference type="SAM" id="MobiDB-lite"/>
    </source>
</evidence>
<evidence type="ECO:0000259" key="16">
    <source>
        <dbReference type="PROSITE" id="PS50002"/>
    </source>
</evidence>
<proteinExistence type="inferred from homology"/>
<evidence type="ECO:0000256" key="2">
    <source>
        <dbReference type="ARBA" id="ARBA00022443"/>
    </source>
</evidence>
<feature type="compositionally biased region" description="Low complexity" evidence="14">
    <location>
        <begin position="11"/>
        <end position="41"/>
    </location>
</feature>
<keyword evidence="8 15" id="KW-0472">Membrane</keyword>
<dbReference type="STRING" id="1314674.A0A0D7B7M9"/>
<evidence type="ECO:0000256" key="12">
    <source>
        <dbReference type="ARBA" id="ARBA00046271"/>
    </source>
</evidence>
<feature type="transmembrane region" description="Helical" evidence="15">
    <location>
        <begin position="249"/>
        <end position="267"/>
    </location>
</feature>
<reference evidence="17 18" key="1">
    <citation type="journal article" date="2015" name="Fungal Genet. Biol.">
        <title>Evolution of novel wood decay mechanisms in Agaricales revealed by the genome sequences of Fistulina hepatica and Cylindrobasidium torrendii.</title>
        <authorList>
            <person name="Floudas D."/>
            <person name="Held B.W."/>
            <person name="Riley R."/>
            <person name="Nagy L.G."/>
            <person name="Koehler G."/>
            <person name="Ransdell A.S."/>
            <person name="Younus H."/>
            <person name="Chow J."/>
            <person name="Chiniquy J."/>
            <person name="Lipzen A."/>
            <person name="Tritt A."/>
            <person name="Sun H."/>
            <person name="Haridas S."/>
            <person name="LaButti K."/>
            <person name="Ohm R.A."/>
            <person name="Kues U."/>
            <person name="Blanchette R.A."/>
            <person name="Grigoriev I.V."/>
            <person name="Minto R.E."/>
            <person name="Hibbett D.S."/>
        </authorList>
    </citation>
    <scope>NUCLEOTIDE SEQUENCE [LARGE SCALE GENOMIC DNA]</scope>
    <source>
        <strain evidence="17 18">FP15055 ss-10</strain>
    </source>
</reference>
<dbReference type="InterPro" id="IPR035463">
    <property type="entry name" value="Pex13"/>
</dbReference>
<dbReference type="PANTHER" id="PTHR19332">
    <property type="entry name" value="PEROXISOMAL MEMBRANE PROTEIN PEX13"/>
    <property type="match status" value="1"/>
</dbReference>
<evidence type="ECO:0000256" key="3">
    <source>
        <dbReference type="ARBA" id="ARBA00022448"/>
    </source>
</evidence>